<comment type="similarity">
    <text evidence="1">Belongs to the PEP-utilizing enzyme family.</text>
</comment>
<evidence type="ECO:0000256" key="2">
    <source>
        <dbReference type="ARBA" id="ARBA00022741"/>
    </source>
</evidence>
<evidence type="ECO:0000313" key="6">
    <source>
        <dbReference type="Proteomes" id="UP000231530"/>
    </source>
</evidence>
<name>A0A2H0TW43_9BACT</name>
<dbReference type="PANTHER" id="PTHR43030">
    <property type="entry name" value="PHOSPHOENOLPYRUVATE SYNTHASE"/>
    <property type="match status" value="1"/>
</dbReference>
<dbReference type="SUPFAM" id="SSF52009">
    <property type="entry name" value="Phosphohistidine domain"/>
    <property type="match status" value="1"/>
</dbReference>
<protein>
    <recommendedName>
        <fullName evidence="4">PEP-utilising enzyme mobile domain-containing protein</fullName>
    </recommendedName>
</protein>
<reference evidence="6" key="1">
    <citation type="submission" date="2017-09" db="EMBL/GenBank/DDBJ databases">
        <title>Depth-based differentiation of microbial function through sediment-hosted aquifers and enrichment of novel symbionts in the deep terrestrial subsurface.</title>
        <authorList>
            <person name="Probst A.J."/>
            <person name="Ladd B."/>
            <person name="Jarett J.K."/>
            <person name="Geller-Mcgrath D.E."/>
            <person name="Sieber C.M.K."/>
            <person name="Emerson J.B."/>
            <person name="Anantharaman K."/>
            <person name="Thomas B.C."/>
            <person name="Malmstrom R."/>
            <person name="Stieglmeier M."/>
            <person name="Klingl A."/>
            <person name="Woyke T."/>
            <person name="Ryan C.M."/>
            <person name="Banfield J.F."/>
        </authorList>
    </citation>
    <scope>NUCLEOTIDE SEQUENCE [LARGE SCALE GENOMIC DNA]</scope>
</reference>
<comment type="caution">
    <text evidence="5">The sequence shown here is derived from an EMBL/GenBank/DDBJ whole genome shotgun (WGS) entry which is preliminary data.</text>
</comment>
<evidence type="ECO:0000259" key="4">
    <source>
        <dbReference type="Pfam" id="PF00391"/>
    </source>
</evidence>
<proteinExistence type="inferred from homology"/>
<dbReference type="AlphaFoldDB" id="A0A2H0TW43"/>
<dbReference type="GO" id="GO:0008986">
    <property type="term" value="F:pyruvate, water dikinase activity"/>
    <property type="evidence" value="ECO:0007669"/>
    <property type="project" value="InterPro"/>
</dbReference>
<evidence type="ECO:0000256" key="1">
    <source>
        <dbReference type="ARBA" id="ARBA00007837"/>
    </source>
</evidence>
<dbReference type="EMBL" id="PFBY01000030">
    <property type="protein sequence ID" value="PIR76384.1"/>
    <property type="molecule type" value="Genomic_DNA"/>
</dbReference>
<accession>A0A2H0TW43</accession>
<keyword evidence="2" id="KW-0547">Nucleotide-binding</keyword>
<dbReference type="Proteomes" id="UP000231530">
    <property type="component" value="Unassembled WGS sequence"/>
</dbReference>
<sequence length="448" mass="50997">MCYPKKAWEDMQQKNLEIFLDHPEYLDTLHEYSDNTLAPPLTDHAEQLLQTDISAVSDEWLSDWYQTYRPLEVELQAIRAIAWTMEMGERAALTEYLLEYLEKQCKKMMIDENPGVLFSLLLTPTKGTAASDAERNILLLAKQTKDKGRKFVAHDPEIESHVQKYKYLTYGIEGPGTSAEEVLSHIHALQHENINEMLAQDADRFSRIQHDQEVLLKKLQCDDKHAEIFRVAKDISFQKAYSKEVQYLGWYACDQFLKEIGRRLHLSWNQARYFLPDEIVPAITFGIYDEHVLNERYRASMLAIGKDNSRFIIGQEAEDLLSRVHLSEKEKHIDENIKEFSGQTAVLGKAIGIVKIVNVIDDIQKMNVGDILVSEMTIPEIVPAMKKAGAIVTNQGGIVCHAAIISRELGKPCIIGTKIATHVLKDGDMVEVDADSGKVHIIEKKNHV</sequence>
<dbReference type="InterPro" id="IPR036637">
    <property type="entry name" value="Phosphohistidine_dom_sf"/>
</dbReference>
<feature type="domain" description="PEP-utilising enzyme mobile" evidence="4">
    <location>
        <begin position="369"/>
        <end position="437"/>
    </location>
</feature>
<dbReference type="Pfam" id="PF00391">
    <property type="entry name" value="PEP-utilizers"/>
    <property type="match status" value="1"/>
</dbReference>
<evidence type="ECO:0000313" key="5">
    <source>
        <dbReference type="EMBL" id="PIR76384.1"/>
    </source>
</evidence>
<dbReference type="Gene3D" id="3.50.30.10">
    <property type="entry name" value="Phosphohistidine domain"/>
    <property type="match status" value="1"/>
</dbReference>
<dbReference type="PANTHER" id="PTHR43030:SF1">
    <property type="entry name" value="PHOSPHOENOLPYRUVATE SYNTHASE"/>
    <property type="match status" value="1"/>
</dbReference>
<organism evidence="5 6">
    <name type="scientific">Candidatus Magasanikbacteria bacterium CG10_big_fil_rev_8_21_14_0_10_42_10</name>
    <dbReference type="NCBI Taxonomy" id="1974649"/>
    <lineage>
        <taxon>Bacteria</taxon>
        <taxon>Candidatus Magasanikiibacteriota</taxon>
    </lineage>
</organism>
<dbReference type="GO" id="GO:0005524">
    <property type="term" value="F:ATP binding"/>
    <property type="evidence" value="ECO:0007669"/>
    <property type="project" value="UniProtKB-KW"/>
</dbReference>
<evidence type="ECO:0000256" key="3">
    <source>
        <dbReference type="ARBA" id="ARBA00022840"/>
    </source>
</evidence>
<gene>
    <name evidence="5" type="ORF">COU32_02370</name>
</gene>
<dbReference type="InterPro" id="IPR008279">
    <property type="entry name" value="PEP-util_enz_mobile_dom"/>
</dbReference>
<dbReference type="InterPro" id="IPR006319">
    <property type="entry name" value="PEP_synth"/>
</dbReference>
<keyword evidence="3" id="KW-0067">ATP-binding</keyword>